<dbReference type="Gene3D" id="3.20.20.140">
    <property type="entry name" value="Metal-dependent hydrolases"/>
    <property type="match status" value="1"/>
</dbReference>
<reference evidence="2 3" key="2">
    <citation type="submission" date="2016-08" db="EMBL/GenBank/DDBJ databases">
        <title>Orenia metallireducens sp. nov. strain Z6, a Novel Metal-reducing Firmicute from the Deep Subsurface.</title>
        <authorList>
            <person name="Maxim B.I."/>
            <person name="Kenneth K."/>
            <person name="Flynn T.M."/>
            <person name="Oloughlin E.J."/>
            <person name="Locke R.A."/>
            <person name="Weber J.R."/>
            <person name="Egan S.M."/>
            <person name="Mackie R.I."/>
            <person name="Cann I.K."/>
        </authorList>
    </citation>
    <scope>NUCLEOTIDE SEQUENCE [LARGE SCALE GENOMIC DNA]</scope>
    <source>
        <strain evidence="2 3">Z6</strain>
    </source>
</reference>
<protein>
    <submittedName>
        <fullName evidence="2">Phosphatase</fullName>
    </submittedName>
</protein>
<dbReference type="SMART" id="SM00481">
    <property type="entry name" value="POLIIIAc"/>
    <property type="match status" value="1"/>
</dbReference>
<dbReference type="InterPro" id="IPR050243">
    <property type="entry name" value="PHP_phosphatase"/>
</dbReference>
<dbReference type="GO" id="GO:0008270">
    <property type="term" value="F:zinc ion binding"/>
    <property type="evidence" value="ECO:0007669"/>
    <property type="project" value="TreeGrafter"/>
</dbReference>
<dbReference type="NCBIfam" id="NF006702">
    <property type="entry name" value="PRK09248.1"/>
    <property type="match status" value="1"/>
</dbReference>
<accession>A0A1C0A6S1</accession>
<dbReference type="InterPro" id="IPR003141">
    <property type="entry name" value="Pol/His_phosphatase_N"/>
</dbReference>
<comment type="caution">
    <text evidence="2">The sequence shown here is derived from an EMBL/GenBank/DDBJ whole genome shotgun (WGS) entry which is preliminary data.</text>
</comment>
<dbReference type="InterPro" id="IPR004013">
    <property type="entry name" value="PHP_dom"/>
</dbReference>
<dbReference type="GO" id="GO:0042578">
    <property type="term" value="F:phosphoric ester hydrolase activity"/>
    <property type="evidence" value="ECO:0007669"/>
    <property type="project" value="TreeGrafter"/>
</dbReference>
<dbReference type="RefSeq" id="WP_068719799.1">
    <property type="nucleotide sequence ID" value="NZ_LWDV01000010.1"/>
</dbReference>
<evidence type="ECO:0000313" key="2">
    <source>
        <dbReference type="EMBL" id="OCL25834.1"/>
    </source>
</evidence>
<keyword evidence="3" id="KW-1185">Reference proteome</keyword>
<dbReference type="SUPFAM" id="SSF89550">
    <property type="entry name" value="PHP domain-like"/>
    <property type="match status" value="1"/>
</dbReference>
<name>A0A1C0A6S1_9FIRM</name>
<dbReference type="PANTHER" id="PTHR36928">
    <property type="entry name" value="PHOSPHATASE YCDX-RELATED"/>
    <property type="match status" value="1"/>
</dbReference>
<dbReference type="InterPro" id="IPR016195">
    <property type="entry name" value="Pol/histidinol_Pase-like"/>
</dbReference>
<dbReference type="Proteomes" id="UP000093514">
    <property type="component" value="Unassembled WGS sequence"/>
</dbReference>
<evidence type="ECO:0000259" key="1">
    <source>
        <dbReference type="SMART" id="SM00481"/>
    </source>
</evidence>
<gene>
    <name evidence="2" type="ORF">U472_13780</name>
</gene>
<proteinExistence type="predicted"/>
<dbReference type="AlphaFoldDB" id="A0A1C0A6S1"/>
<organism evidence="2 3">
    <name type="scientific">Orenia metallireducens</name>
    <dbReference type="NCBI Taxonomy" id="1413210"/>
    <lineage>
        <taxon>Bacteria</taxon>
        <taxon>Bacillati</taxon>
        <taxon>Bacillota</taxon>
        <taxon>Clostridia</taxon>
        <taxon>Halanaerobiales</taxon>
        <taxon>Halobacteroidaceae</taxon>
        <taxon>Orenia</taxon>
    </lineage>
</organism>
<dbReference type="PANTHER" id="PTHR36928:SF1">
    <property type="entry name" value="PHOSPHATASE YCDX-RELATED"/>
    <property type="match status" value="1"/>
</dbReference>
<sequence>MKLIADLHTHTIASGHAYSTINEMVLGAKKNGIKILGMTDHGPCMPRGPHIYHFANLKIIPKEIDGVKILRGVEANITDINGTLDLPVEILARLDIVLVGFHTGTGYESGSKEDNTRAMINAIKNPLVDIVVHPGNPEYQVDIKRVIMAAKEENVLLELNNSSHLSRPGSKESCIEIAQLAKEVGLKVVLGTDAHYSARVGTFDKALEIVKEAQLEEDDILNTSLDKVEEFIRRKSEVKRQIKDSYNV</sequence>
<dbReference type="OrthoDB" id="9808747at2"/>
<dbReference type="CDD" id="cd07437">
    <property type="entry name" value="PHP_HisPPase_Ycdx_like"/>
    <property type="match status" value="1"/>
</dbReference>
<reference evidence="3" key="1">
    <citation type="submission" date="2016-07" db="EMBL/GenBank/DDBJ databases">
        <authorList>
            <person name="Florea S."/>
            <person name="Webb J.S."/>
            <person name="Jaromczyk J."/>
            <person name="Schardl C.L."/>
        </authorList>
    </citation>
    <scope>NUCLEOTIDE SEQUENCE [LARGE SCALE GENOMIC DNA]</scope>
    <source>
        <strain evidence="3">Z6</strain>
    </source>
</reference>
<feature type="domain" description="Polymerase/histidinol phosphatase N-terminal" evidence="1">
    <location>
        <begin position="5"/>
        <end position="79"/>
    </location>
</feature>
<evidence type="ECO:0000313" key="3">
    <source>
        <dbReference type="Proteomes" id="UP000093514"/>
    </source>
</evidence>
<dbReference type="EMBL" id="LWDV01000010">
    <property type="protein sequence ID" value="OCL25834.1"/>
    <property type="molecule type" value="Genomic_DNA"/>
</dbReference>
<dbReference type="GO" id="GO:0005829">
    <property type="term" value="C:cytosol"/>
    <property type="evidence" value="ECO:0007669"/>
    <property type="project" value="TreeGrafter"/>
</dbReference>
<dbReference type="Pfam" id="PF02811">
    <property type="entry name" value="PHP"/>
    <property type="match status" value="1"/>
</dbReference>